<dbReference type="RefSeq" id="WP_155696413.1">
    <property type="nucleotide sequence ID" value="NZ_WOCD01000005.1"/>
</dbReference>
<feature type="transmembrane region" description="Helical" evidence="1">
    <location>
        <begin position="58"/>
        <end position="74"/>
    </location>
</feature>
<reference evidence="2 3" key="1">
    <citation type="submission" date="2019-11" db="EMBL/GenBank/DDBJ databases">
        <title>P. haliotis isolates from Z. marina roots.</title>
        <authorList>
            <person name="Cohen M."/>
            <person name="Jospin G."/>
            <person name="Eisen J.A."/>
            <person name="Coil D.A."/>
        </authorList>
    </citation>
    <scope>NUCLEOTIDE SEQUENCE [LARGE SCALE GENOMIC DNA]</scope>
    <source>
        <strain evidence="2 3">UCD-MCMsp1aY</strain>
    </source>
</reference>
<name>A0A6N8FAQ2_9GAMM</name>
<sequence length="151" mass="16748">MKKGYILACFTALVMLHEDLNHLFVMLIIGNFEFQEAWNKAFGASSVERTILTGSFRLIPLLPLILLALCTNLLSSFKGQVALWLSLATTVLIISYGYWHVTEALYTDQHASSTSAIGYLWAPVASLIYSFTAGIVCYLLIMAYEAVSNRA</sequence>
<dbReference type="OrthoDB" id="6336303at2"/>
<feature type="transmembrane region" description="Helical" evidence="1">
    <location>
        <begin position="81"/>
        <end position="99"/>
    </location>
</feature>
<keyword evidence="3" id="KW-1185">Reference proteome</keyword>
<dbReference type="AlphaFoldDB" id="A0A6N8FAQ2"/>
<keyword evidence="1" id="KW-0812">Transmembrane</keyword>
<comment type="caution">
    <text evidence="2">The sequence shown here is derived from an EMBL/GenBank/DDBJ whole genome shotgun (WGS) entry which is preliminary data.</text>
</comment>
<evidence type="ECO:0000313" key="2">
    <source>
        <dbReference type="EMBL" id="MUH73214.1"/>
    </source>
</evidence>
<organism evidence="2 3">
    <name type="scientific">Psychrosphaera haliotis</name>
    <dbReference type="NCBI Taxonomy" id="555083"/>
    <lineage>
        <taxon>Bacteria</taxon>
        <taxon>Pseudomonadati</taxon>
        <taxon>Pseudomonadota</taxon>
        <taxon>Gammaproteobacteria</taxon>
        <taxon>Alteromonadales</taxon>
        <taxon>Pseudoalteromonadaceae</taxon>
        <taxon>Psychrosphaera</taxon>
    </lineage>
</organism>
<proteinExistence type="predicted"/>
<accession>A0A6N8FAQ2</accession>
<protein>
    <submittedName>
        <fullName evidence="2">Uncharacterized protein</fullName>
    </submittedName>
</protein>
<keyword evidence="1" id="KW-0472">Membrane</keyword>
<keyword evidence="1" id="KW-1133">Transmembrane helix</keyword>
<dbReference type="Proteomes" id="UP000439994">
    <property type="component" value="Unassembled WGS sequence"/>
</dbReference>
<feature type="transmembrane region" description="Helical" evidence="1">
    <location>
        <begin position="119"/>
        <end position="141"/>
    </location>
</feature>
<gene>
    <name evidence="2" type="ORF">GNP35_12410</name>
</gene>
<evidence type="ECO:0000313" key="3">
    <source>
        <dbReference type="Proteomes" id="UP000439994"/>
    </source>
</evidence>
<evidence type="ECO:0000256" key="1">
    <source>
        <dbReference type="SAM" id="Phobius"/>
    </source>
</evidence>
<dbReference type="EMBL" id="WOCD01000005">
    <property type="protein sequence ID" value="MUH73214.1"/>
    <property type="molecule type" value="Genomic_DNA"/>
</dbReference>